<keyword evidence="5" id="KW-1185">Reference proteome</keyword>
<organism evidence="4 5">
    <name type="scientific">Massarina eburnea CBS 473.64</name>
    <dbReference type="NCBI Taxonomy" id="1395130"/>
    <lineage>
        <taxon>Eukaryota</taxon>
        <taxon>Fungi</taxon>
        <taxon>Dikarya</taxon>
        <taxon>Ascomycota</taxon>
        <taxon>Pezizomycotina</taxon>
        <taxon>Dothideomycetes</taxon>
        <taxon>Pleosporomycetidae</taxon>
        <taxon>Pleosporales</taxon>
        <taxon>Massarineae</taxon>
        <taxon>Massarinaceae</taxon>
        <taxon>Massarina</taxon>
    </lineage>
</organism>
<evidence type="ECO:0000259" key="2">
    <source>
        <dbReference type="Pfam" id="PF22939"/>
    </source>
</evidence>
<dbReference type="OrthoDB" id="5389400at2759"/>
<gene>
    <name evidence="4" type="ORF">P280DRAFT_531385</name>
</gene>
<protein>
    <recommendedName>
        <fullName evidence="6">NACHT domain-containing protein</fullName>
    </recommendedName>
</protein>
<evidence type="ECO:0008006" key="6">
    <source>
        <dbReference type="Google" id="ProtNLM"/>
    </source>
</evidence>
<dbReference type="Proteomes" id="UP000799753">
    <property type="component" value="Unassembled WGS sequence"/>
</dbReference>
<dbReference type="InterPro" id="IPR056125">
    <property type="entry name" value="DUF7708"/>
</dbReference>
<dbReference type="PANTHER" id="PTHR10039:SF15">
    <property type="entry name" value="NACHT DOMAIN-CONTAINING PROTEIN"/>
    <property type="match status" value="1"/>
</dbReference>
<feature type="domain" description="DUF7708" evidence="3">
    <location>
        <begin position="67"/>
        <end position="213"/>
    </location>
</feature>
<sequence>MSSAPWTDATHVFEHVIQDFRASLSPTEKTLFMEFGTSKDMIKDLQQACEGARNGRKLSRLCHRIDRFASAWEPFFDITGIFVQTHPEFAGFAWGAIRLVFLLGSNYVTHLERLVAMLQRIAELLPAYEEYFKLFVNRHKTNNNQTTTFVPQLRHHRLYKALAYVYADIIQFCQEACKIFGTKRGESKYLEQQNEKLDISLQQIQDQIEDLREANEKLDSKISGQLQAFECAIENLRKDVLTRQEIQEKEKEALSMFKSWPKSIADAFRDAKLPSMKSWINAPEYMREHEKALRRRLPDTFVEKFRLRKLEVANKPNCVKYSNSPATQDTFPERFCAQRDVIDRVAVLIDSESSGQAIASDDEVLASLSLLLQSITDSVLVFDGIDECEDPSAFLEALRDMSSESQTQILLLARPNVEMPAYLSHLVLDFDSHSNMADIKRYLQPQIMLLQDRRLISDKNDIQKIVDVLASRAEGMFLWAWLFTQYLNCRALTPQDRMDAIFVSSLIEGLDDVYRKIISVLGHYRKEKDRIQRIFEFIAVATRPLEVSELEIAVAIIPGKITAPSEIITDFETSLPIICGALVEVQSNSTVRFIHSSFRDFLTNMREGKGNELFAVNERRAHASASLACLSYILHDLPSSSICKAIGGNNISMSKSSFPFLSYALEWVKHAGYAFIRAAKEDDFSQNVQDDFDFLVTRFINRPLSITAWIEASWICGTKPSLAVLVKDGSEVHSADHVSLHVTRDLAFTLIEELSNEIEQLNAEWSHLLEKDPFAIWGTSITAFSRSSFWYQTKATVVSSMLPAEAAGPHQKSHEHRPLLVKSQVSFDGNELGIVMIIPSRGYLRAAETIYNNRDLRLDRPIIIPDQDKRRLAAACASGWQIRYQRRDIRSEAILMDFTVDFPEPQISDILIQGLSSKTPHRFPFPVSLSRDLNRLIALRSILIVRKDNVKGSETPTAICKIQCLDRPLVSQTTGKSATEMAFHSEFSPDESSLALVFGDVKPGAIDYRKIQVWSDATVNNEWPHFECNGEVTSSRLSHEKEIGRRVFTFHPYLPLLAYSSWNFVAFWRYKEKFRSGHTFLKEAVTSLQFSHDGTCLVYETMSCRNSDDRTLPPPPKDTGVYSVYDKIASRPLPGTSICESKKQLGPEIIRELTELPKSKMENSLDSSATVTAEGAVVSGSSLLAHLPRLQRGDQTHISLLPTAENDEWMRLVWNKDMQESYSIFDHQSAHVPSIIYRKRGTTETIRDASQDAKRTRIE</sequence>
<dbReference type="Pfam" id="PF22939">
    <property type="entry name" value="WHD_GPIID"/>
    <property type="match status" value="1"/>
</dbReference>
<evidence type="ECO:0000259" key="3">
    <source>
        <dbReference type="Pfam" id="PF24809"/>
    </source>
</evidence>
<dbReference type="PANTHER" id="PTHR10039">
    <property type="entry name" value="AMELOGENIN"/>
    <property type="match status" value="1"/>
</dbReference>
<evidence type="ECO:0000313" key="5">
    <source>
        <dbReference type="Proteomes" id="UP000799753"/>
    </source>
</evidence>
<dbReference type="EMBL" id="MU006777">
    <property type="protein sequence ID" value="KAF2645315.1"/>
    <property type="molecule type" value="Genomic_DNA"/>
</dbReference>
<keyword evidence="1" id="KW-0175">Coiled coil</keyword>
<dbReference type="Pfam" id="PF24809">
    <property type="entry name" value="DUF7708"/>
    <property type="match status" value="1"/>
</dbReference>
<feature type="domain" description="GPI inositol-deacylase winged helix" evidence="2">
    <location>
        <begin position="526"/>
        <end position="605"/>
    </location>
</feature>
<proteinExistence type="predicted"/>
<name>A0A6A6SBX1_9PLEO</name>
<dbReference type="AlphaFoldDB" id="A0A6A6SBX1"/>
<evidence type="ECO:0000256" key="1">
    <source>
        <dbReference type="SAM" id="Coils"/>
    </source>
</evidence>
<feature type="coiled-coil region" evidence="1">
    <location>
        <begin position="744"/>
        <end position="771"/>
    </location>
</feature>
<accession>A0A6A6SBX1</accession>
<evidence type="ECO:0000313" key="4">
    <source>
        <dbReference type="EMBL" id="KAF2645315.1"/>
    </source>
</evidence>
<feature type="coiled-coil region" evidence="1">
    <location>
        <begin position="187"/>
        <end position="228"/>
    </location>
</feature>
<dbReference type="InterPro" id="IPR054471">
    <property type="entry name" value="GPIID_WHD"/>
</dbReference>
<reference evidence="4" key="1">
    <citation type="journal article" date="2020" name="Stud. Mycol.">
        <title>101 Dothideomycetes genomes: a test case for predicting lifestyles and emergence of pathogens.</title>
        <authorList>
            <person name="Haridas S."/>
            <person name="Albert R."/>
            <person name="Binder M."/>
            <person name="Bloem J."/>
            <person name="Labutti K."/>
            <person name="Salamov A."/>
            <person name="Andreopoulos B."/>
            <person name="Baker S."/>
            <person name="Barry K."/>
            <person name="Bills G."/>
            <person name="Bluhm B."/>
            <person name="Cannon C."/>
            <person name="Castanera R."/>
            <person name="Culley D."/>
            <person name="Daum C."/>
            <person name="Ezra D."/>
            <person name="Gonzalez J."/>
            <person name="Henrissat B."/>
            <person name="Kuo A."/>
            <person name="Liang C."/>
            <person name="Lipzen A."/>
            <person name="Lutzoni F."/>
            <person name="Magnuson J."/>
            <person name="Mondo S."/>
            <person name="Nolan M."/>
            <person name="Ohm R."/>
            <person name="Pangilinan J."/>
            <person name="Park H.-J."/>
            <person name="Ramirez L."/>
            <person name="Alfaro M."/>
            <person name="Sun H."/>
            <person name="Tritt A."/>
            <person name="Yoshinaga Y."/>
            <person name="Zwiers L.-H."/>
            <person name="Turgeon B."/>
            <person name="Goodwin S."/>
            <person name="Spatafora J."/>
            <person name="Crous P."/>
            <person name="Grigoriev I."/>
        </authorList>
    </citation>
    <scope>NUCLEOTIDE SEQUENCE</scope>
    <source>
        <strain evidence="4">CBS 473.64</strain>
    </source>
</reference>